<dbReference type="GO" id="GO:0016192">
    <property type="term" value="P:vesicle-mediated transport"/>
    <property type="evidence" value="ECO:0007669"/>
    <property type="project" value="UniProtKB-KW"/>
</dbReference>
<dbReference type="GeneID" id="27689614"/>
<feature type="region of interest" description="Disordered" evidence="7">
    <location>
        <begin position="1706"/>
        <end position="1737"/>
    </location>
</feature>
<feature type="compositionally biased region" description="Polar residues" evidence="7">
    <location>
        <begin position="179"/>
        <end position="207"/>
    </location>
</feature>
<dbReference type="InParanoid" id="A0A0L0HAN4"/>
<dbReference type="OMA" id="NQPPPIM"/>
<dbReference type="GO" id="GO:0070973">
    <property type="term" value="P:protein localization to endoplasmic reticulum exit site"/>
    <property type="evidence" value="ECO:0007669"/>
    <property type="project" value="TreeGrafter"/>
</dbReference>
<feature type="compositionally biased region" description="Polar residues" evidence="7">
    <location>
        <begin position="1809"/>
        <end position="1824"/>
    </location>
</feature>
<feature type="compositionally biased region" description="Polar residues" evidence="7">
    <location>
        <begin position="1706"/>
        <end position="1715"/>
    </location>
</feature>
<evidence type="ECO:0000256" key="6">
    <source>
        <dbReference type="RuleBase" id="RU364101"/>
    </source>
</evidence>
<keyword evidence="6" id="KW-0472">Membrane</keyword>
<feature type="compositionally biased region" description="Basic and acidic residues" evidence="7">
    <location>
        <begin position="1894"/>
        <end position="1907"/>
    </location>
</feature>
<feature type="compositionally biased region" description="Polar residues" evidence="7">
    <location>
        <begin position="969"/>
        <end position="982"/>
    </location>
</feature>
<dbReference type="GO" id="GO:0005789">
    <property type="term" value="C:endoplasmic reticulum membrane"/>
    <property type="evidence" value="ECO:0007669"/>
    <property type="project" value="UniProtKB-SubCell"/>
</dbReference>
<dbReference type="GO" id="GO:0007030">
    <property type="term" value="P:Golgi organization"/>
    <property type="evidence" value="ECO:0007669"/>
    <property type="project" value="TreeGrafter"/>
</dbReference>
<dbReference type="PANTHER" id="PTHR13402">
    <property type="entry name" value="RGPR-RELATED"/>
    <property type="match status" value="1"/>
</dbReference>
<feature type="compositionally biased region" description="Low complexity" evidence="7">
    <location>
        <begin position="1876"/>
        <end position="1893"/>
    </location>
</feature>
<dbReference type="Pfam" id="PF12932">
    <property type="entry name" value="Sec16"/>
    <property type="match status" value="1"/>
</dbReference>
<feature type="region of interest" description="Disordered" evidence="7">
    <location>
        <begin position="669"/>
        <end position="705"/>
    </location>
</feature>
<evidence type="ECO:0000313" key="11">
    <source>
        <dbReference type="Proteomes" id="UP000053201"/>
    </source>
</evidence>
<dbReference type="CDD" id="cd09233">
    <property type="entry name" value="ACE1-Sec16-like"/>
    <property type="match status" value="1"/>
</dbReference>
<evidence type="ECO:0000256" key="4">
    <source>
        <dbReference type="ARBA" id="ARBA00022892"/>
    </source>
</evidence>
<reference evidence="10 11" key="1">
    <citation type="submission" date="2009-08" db="EMBL/GenBank/DDBJ databases">
        <title>The Genome Sequence of Spizellomyces punctatus strain DAOM BR117.</title>
        <authorList>
            <consortium name="The Broad Institute Genome Sequencing Platform"/>
            <person name="Russ C."/>
            <person name="Cuomo C."/>
            <person name="Shea T."/>
            <person name="Young S.K."/>
            <person name="Zeng Q."/>
            <person name="Koehrsen M."/>
            <person name="Haas B."/>
            <person name="Borodovsky M."/>
            <person name="Guigo R."/>
            <person name="Alvarado L."/>
            <person name="Berlin A."/>
            <person name="Bochicchio J."/>
            <person name="Borenstein D."/>
            <person name="Chapman S."/>
            <person name="Chen Z."/>
            <person name="Engels R."/>
            <person name="Freedman E."/>
            <person name="Gellesch M."/>
            <person name="Goldberg J."/>
            <person name="Griggs A."/>
            <person name="Gujja S."/>
            <person name="Heiman D."/>
            <person name="Hepburn T."/>
            <person name="Howarth C."/>
            <person name="Jen D."/>
            <person name="Larson L."/>
            <person name="Lewis B."/>
            <person name="Mehta T."/>
            <person name="Park D."/>
            <person name="Pearson M."/>
            <person name="Roberts A."/>
            <person name="Saif S."/>
            <person name="Shenoy N."/>
            <person name="Sisk P."/>
            <person name="Stolte C."/>
            <person name="Sykes S."/>
            <person name="Thomson T."/>
            <person name="Walk T."/>
            <person name="White J."/>
            <person name="Yandava C."/>
            <person name="Burger G."/>
            <person name="Gray M.W."/>
            <person name="Holland P.W.H."/>
            <person name="King N."/>
            <person name="Lang F.B.F."/>
            <person name="Roger A.J."/>
            <person name="Ruiz-Trillo I."/>
            <person name="Lander E."/>
            <person name="Nusbaum C."/>
        </authorList>
    </citation>
    <scope>NUCLEOTIDE SEQUENCE [LARGE SCALE GENOMIC DNA]</scope>
    <source>
        <strain evidence="10 11">DAOM BR117</strain>
    </source>
</reference>
<dbReference type="RefSeq" id="XP_016606650.1">
    <property type="nucleotide sequence ID" value="XM_016754508.1"/>
</dbReference>
<feature type="compositionally biased region" description="Polar residues" evidence="7">
    <location>
        <begin position="2110"/>
        <end position="2120"/>
    </location>
</feature>
<feature type="compositionally biased region" description="Polar residues" evidence="7">
    <location>
        <begin position="671"/>
        <end position="683"/>
    </location>
</feature>
<evidence type="ECO:0000256" key="7">
    <source>
        <dbReference type="SAM" id="MobiDB-lite"/>
    </source>
</evidence>
<dbReference type="InterPro" id="IPR024298">
    <property type="entry name" value="Sec16_Sec23-bd"/>
</dbReference>
<dbReference type="GO" id="GO:0015031">
    <property type="term" value="P:protein transport"/>
    <property type="evidence" value="ECO:0007669"/>
    <property type="project" value="UniProtKB-KW"/>
</dbReference>
<feature type="compositionally biased region" description="Low complexity" evidence="7">
    <location>
        <begin position="1829"/>
        <end position="1844"/>
    </location>
</feature>
<evidence type="ECO:0000259" key="8">
    <source>
        <dbReference type="Pfam" id="PF12931"/>
    </source>
</evidence>
<dbReference type="STRING" id="645134.A0A0L0HAN4"/>
<comment type="function">
    <text evidence="5 6">Involved in the initiation of assembly of the COPII coat required for the formation of transport vesicles from the endoplasmic reticulum (ER) and the selection of cargo molecules. Also involved in autophagy.</text>
</comment>
<dbReference type="Pfam" id="PF12931">
    <property type="entry name" value="TPR_Sec16"/>
    <property type="match status" value="1"/>
</dbReference>
<protein>
    <recommendedName>
        <fullName evidence="6">Protein transport protein sec16</fullName>
    </recommendedName>
</protein>
<dbReference type="EMBL" id="KQ257460">
    <property type="protein sequence ID" value="KNC98610.1"/>
    <property type="molecule type" value="Genomic_DNA"/>
</dbReference>
<feature type="region of interest" description="Disordered" evidence="7">
    <location>
        <begin position="831"/>
        <end position="859"/>
    </location>
</feature>
<feature type="domain" description="Sec16 Sec23-binding" evidence="8">
    <location>
        <begin position="1226"/>
        <end position="1506"/>
    </location>
</feature>
<dbReference type="InterPro" id="IPR024340">
    <property type="entry name" value="Sec16_CCD"/>
</dbReference>
<comment type="subcellular location">
    <subcellularLocation>
        <location evidence="6">Endoplasmic reticulum membrane</location>
    </subcellularLocation>
</comment>
<feature type="compositionally biased region" description="Polar residues" evidence="7">
    <location>
        <begin position="836"/>
        <end position="859"/>
    </location>
</feature>
<feature type="region of interest" description="Disordered" evidence="7">
    <location>
        <begin position="174"/>
        <end position="280"/>
    </location>
</feature>
<feature type="region of interest" description="Disordered" evidence="7">
    <location>
        <begin position="933"/>
        <end position="1017"/>
    </location>
</feature>
<evidence type="ECO:0000259" key="9">
    <source>
        <dbReference type="Pfam" id="PF12932"/>
    </source>
</evidence>
<feature type="region of interest" description="Disordered" evidence="7">
    <location>
        <begin position="31"/>
        <end position="69"/>
    </location>
</feature>
<organism evidence="10 11">
    <name type="scientific">Spizellomyces punctatus (strain DAOM BR117)</name>
    <dbReference type="NCBI Taxonomy" id="645134"/>
    <lineage>
        <taxon>Eukaryota</taxon>
        <taxon>Fungi</taxon>
        <taxon>Fungi incertae sedis</taxon>
        <taxon>Chytridiomycota</taxon>
        <taxon>Chytridiomycota incertae sedis</taxon>
        <taxon>Chytridiomycetes</taxon>
        <taxon>Spizellomycetales</taxon>
        <taxon>Spizellomycetaceae</taxon>
        <taxon>Spizellomyces</taxon>
    </lineage>
</organism>
<dbReference type="PANTHER" id="PTHR13402:SF6">
    <property type="entry name" value="SECRETORY 16, ISOFORM I"/>
    <property type="match status" value="1"/>
</dbReference>
<dbReference type="Gene3D" id="1.25.40.1030">
    <property type="match status" value="1"/>
</dbReference>
<keyword evidence="6" id="KW-0072">Autophagy</keyword>
<feature type="compositionally biased region" description="Gly residues" evidence="7">
    <location>
        <begin position="2202"/>
        <end position="2211"/>
    </location>
</feature>
<feature type="compositionally biased region" description="Low complexity" evidence="7">
    <location>
        <begin position="31"/>
        <end position="53"/>
    </location>
</feature>
<keyword evidence="2 6" id="KW-0813">Transport</keyword>
<dbReference type="eggNOG" id="KOG1913">
    <property type="taxonomic scope" value="Eukaryota"/>
</dbReference>
<feature type="domain" description="Sec16 central conserved" evidence="9">
    <location>
        <begin position="1053"/>
        <end position="1191"/>
    </location>
</feature>
<keyword evidence="3 6" id="KW-0256">Endoplasmic reticulum</keyword>
<name>A0A0L0HAN4_SPIPD</name>
<keyword evidence="11" id="KW-1185">Reference proteome</keyword>
<feature type="compositionally biased region" description="Polar residues" evidence="7">
    <location>
        <begin position="261"/>
        <end position="280"/>
    </location>
</feature>
<feature type="region of interest" description="Disordered" evidence="7">
    <location>
        <begin position="327"/>
        <end position="356"/>
    </location>
</feature>
<evidence type="ECO:0000256" key="1">
    <source>
        <dbReference type="ARBA" id="ARBA00005927"/>
    </source>
</evidence>
<feature type="compositionally biased region" description="Basic and acidic residues" evidence="7">
    <location>
        <begin position="2183"/>
        <end position="2194"/>
    </location>
</feature>
<dbReference type="GO" id="GO:0006914">
    <property type="term" value="P:autophagy"/>
    <property type="evidence" value="ECO:0007669"/>
    <property type="project" value="UniProtKB-KW"/>
</dbReference>
<keyword evidence="4 6" id="KW-0931">ER-Golgi transport</keyword>
<keyword evidence="6" id="KW-0653">Protein transport</keyword>
<evidence type="ECO:0000256" key="5">
    <source>
        <dbReference type="ARBA" id="ARBA00024687"/>
    </source>
</evidence>
<evidence type="ECO:0000256" key="3">
    <source>
        <dbReference type="ARBA" id="ARBA00022824"/>
    </source>
</evidence>
<dbReference type="VEuPathDB" id="FungiDB:SPPG_06291"/>
<feature type="compositionally biased region" description="Low complexity" evidence="7">
    <location>
        <begin position="341"/>
        <end position="356"/>
    </location>
</feature>
<dbReference type="GO" id="GO:0070971">
    <property type="term" value="C:endoplasmic reticulum exit site"/>
    <property type="evidence" value="ECO:0007669"/>
    <property type="project" value="TreeGrafter"/>
</dbReference>
<dbReference type="GO" id="GO:0012507">
    <property type="term" value="C:ER to Golgi transport vesicle membrane"/>
    <property type="evidence" value="ECO:0007669"/>
    <property type="project" value="TreeGrafter"/>
</dbReference>
<gene>
    <name evidence="10" type="ORF">SPPG_06291</name>
</gene>
<feature type="compositionally biased region" description="Low complexity" evidence="7">
    <location>
        <begin position="937"/>
        <end position="952"/>
    </location>
</feature>
<accession>A0A0L0HAN4</accession>
<comment type="similarity">
    <text evidence="1 6">Belongs to the SEC16 family.</text>
</comment>
<feature type="compositionally biased region" description="Polar residues" evidence="7">
    <location>
        <begin position="215"/>
        <end position="225"/>
    </location>
</feature>
<evidence type="ECO:0000313" key="10">
    <source>
        <dbReference type="EMBL" id="KNC98610.1"/>
    </source>
</evidence>
<sequence length="2211" mass="232636">MHRHQHQRGHPVSEGPIPFFGGAAAAGGANDLFSSTIPASSSATSVHPSTSFSARSSTQPTKPPVTIQPELAGDASSLFSGSAADAFGSGADPFQVTNSSVSVRKSSTHAPITASSTYIPPQARMSSAPKVETVNGSSFFDDFGLNSSEPVTSPGSSRSNKMLDAFDISLARKPKAATASESINSDQRLASSTQKTNSVKVQGTDLSKTIKPVVSSASTTWTQPPTSAPPTAVTNQMQSKHKAPSGPSISQPAAADAGYSGSDTSANQQNGTDFSQYSWTDPNTGLQYDFSGQLNAVPSAQSSTPVHSIDTWVATPASTVKYQEPKIAHPAPAHPGHTQPSTIVSTSSVDSTDSASVQGKPLLNEKNHLAARHEDSCQSFKDQVSVETPAIIPSVTENAEGAFMETPAFFSAKMLNPFAQEDEASMMTMVEDVLVSTGRISQSATIFTPGTGSEPVTSSENIESKNIYAPTTIEQASPSHHADFEDVDTNARKYGLFDYSASSMGNPPKGQDAGKPDVGLDDLDDLVLGANGGNEACVGQTSIIPTSTTSLCDSTFPIPSPAGNDLPGVSTDASHPSVLGYYSEDPAVAAQTPLASASDSFYVSSGAHRDSMDLLSDVSTFAQGFGSETPGPTQASHVYGVSGISSHEEGRLQEGYHGNYSAFGTDIPDPTQASHTYGASGTSSHEEGSLQGGYHGNYNAFGTDIPGPTQASQPYGVSGTSSHEEGSLQGVYHGNYSAFGTDIPDPTQASHTYGVSGTSSHEEGSLQGVYHGNYSDFGTDIPDPTQASHTYGVSGTSSHEEGSLQEGYYGNYSAFGSTRVMEPNDLPAYGHYMEGQNGTSQANGDLSMKPSQSTQSLNSAQIMSPDFDQRSNVSVNSSVSNRLEYIACPKCSKRNDTESNFCSKCGTSIAGLASFSSNPPRDPGVFRQYGGHEAPFRTTTPGVPVRTTTPGVESVGDIGRPPSVPPSLSAVTSTTTGTNIYRSSAPRRTKTPMYGQTGLSGYASAYPGTDSHGRASPVPHQYPNAQGSTYGVKLPSEPQAPEFQDPLGRHRGHCVAVFGSGGKLFITGPKRQNRYITDSQGRPSMMEKSYPGPMCVIPVHKVVDNAWIQEILKVPGPLVGSKIKHKKKDVLKFAEDMIKAAETDRDRAATDLQAKLRDGMGASVDEDKALDELEDGVALVKLIKMLVDNDGTLLSAPAAKIDSITQQIREVLAVPTLFEGSVMDRIQAALVQGDREGACNLAVGANLWPHALVVATNISKETYCDVIMQFARSEFTAGGLSTNEGRTGGAVEHVDRPGLRVLFALFGGMGPTAITPSLQYLSKWGEILCLILSNRTPNDLSAVAMLGDRLHSYGKKNAAQCCYLLASLPNTVGGIDSPQARVVLLGADHRTYPGTFFRSLDALQKTEIFEFSQSLWNNLGVANSLPHLQAFKIWYASLLADLGLNEQAAKYCESVEHVVKTYARGSPYFHRTFGEVLGLLSGRLAAAQSGNVTSEKEGSSWLSKLSSIGARGLDRFMNNALGEADTATSVAAAATPLSSAGHVGRTTPGPLSAPLYGSASPMTLPVDPRPSSTPVISAEPGEAGYSQLAGAGYAAVDQGAMSVATVPMFYHQPYSATNNYDGATAVTSQEAANGTEPVSVTQNGYGYATGYGHDTNDWQGHGDQALAWQGQGQESYGYQQYGYNDQSYAGEPHQQAYADIAHNAPQQTGSDQTLAGQHDGKPLNEAGEADQSLQQQYDQQGYYQPEYAPQHYDQSQTGYAQYSYGEQNAQGGIQGEYSQLPENSAQFGYPSYEQGFGTDELAVSDQKESSSTQQTQPVQWNSYYGGSYAEPQQVTQQAQAAVPESQSQPAPAGVIEEEDPLGLGNSAVRRDKEKASTQTTATEPTSTEQPAEQSKSESEAAKSDASKSRGLFSAFGSLFSGRRRGSDDAQTKEGSGPKKANLGEKNAFYYDEKKKKWVNKNADAKEEQSTELPPPPMAKSMSAPVSRLGTPGLPPASGAPVNADVSRPPSAPGSAQPSPAPSPALDNPAFGAALAGKRSGAGRRGARNRYVDVFNPDGNKSGTSSPAPAMNFIPTATFGTSSNAEPKILKPASPAPMGHSSYANFHDGSSGPQHENTNHPVNAGLGTSSTSQTSLKAPEPPIGHRQPTPQGMNPRYAYGSGYISPNLSENRYGAFSPVYGEGGSRRGSETDRKLPMSPKASHGGGAAPPDI</sequence>
<evidence type="ECO:0000256" key="2">
    <source>
        <dbReference type="ARBA" id="ARBA00022448"/>
    </source>
</evidence>
<feature type="region of interest" description="Disordered" evidence="7">
    <location>
        <begin position="1801"/>
        <end position="2211"/>
    </location>
</feature>
<dbReference type="Proteomes" id="UP000053201">
    <property type="component" value="Unassembled WGS sequence"/>
</dbReference>
<dbReference type="OrthoDB" id="8918678at2759"/>
<proteinExistence type="inferred from homology"/>